<dbReference type="EMBL" id="CP000572">
    <property type="protein sequence ID" value="ABN89090.1"/>
    <property type="molecule type" value="Genomic_DNA"/>
</dbReference>
<organism evidence="1 2">
    <name type="scientific">Burkholderia pseudomallei (strain 1106a)</name>
    <dbReference type="NCBI Taxonomy" id="357348"/>
    <lineage>
        <taxon>Bacteria</taxon>
        <taxon>Pseudomonadati</taxon>
        <taxon>Pseudomonadota</taxon>
        <taxon>Betaproteobacteria</taxon>
        <taxon>Burkholderiales</taxon>
        <taxon>Burkholderiaceae</taxon>
        <taxon>Burkholderia</taxon>
        <taxon>pseudomallei group</taxon>
    </lineage>
</organism>
<reference evidence="1 2" key="1">
    <citation type="submission" date="2007-02" db="EMBL/GenBank/DDBJ databases">
        <authorList>
            <person name="DeShazer D."/>
            <person name="Woods D.E."/>
            <person name="Nierman W.C."/>
        </authorList>
    </citation>
    <scope>NUCLEOTIDE SEQUENCE [LARGE SCALE GENOMIC DNA]</scope>
    <source>
        <strain evidence="1 2">1106a</strain>
    </source>
</reference>
<proteinExistence type="predicted"/>
<dbReference type="AlphaFoldDB" id="A3NPR2"/>
<dbReference type="Proteomes" id="UP000006738">
    <property type="component" value="Chromosome I"/>
</dbReference>
<accession>A3NPR2</accession>
<dbReference type="HOGENOM" id="CLU_204422_0_0_4"/>
<dbReference type="KEGG" id="bpl:BURPS1106A_0048"/>
<sequence>MRERSGAARGRRTRRLVRRRVAIANRPVRTLPHARRISPRRAFHFDIHNV</sequence>
<name>A3NPR2_BURP0</name>
<evidence type="ECO:0000313" key="2">
    <source>
        <dbReference type="Proteomes" id="UP000006738"/>
    </source>
</evidence>
<protein>
    <submittedName>
        <fullName evidence="1">Uncharacterized protein</fullName>
    </submittedName>
</protein>
<gene>
    <name evidence="1" type="ordered locus">BURPS1106A_0048</name>
</gene>
<evidence type="ECO:0000313" key="1">
    <source>
        <dbReference type="EMBL" id="ABN89090.1"/>
    </source>
</evidence>